<dbReference type="RefSeq" id="WP_144237463.1">
    <property type="nucleotide sequence ID" value="NZ_VJWA01000002.1"/>
</dbReference>
<dbReference type="SUPFAM" id="SSF52025">
    <property type="entry name" value="PA domain"/>
    <property type="match status" value="1"/>
</dbReference>
<dbReference type="Proteomes" id="UP000317894">
    <property type="component" value="Unassembled WGS sequence"/>
</dbReference>
<dbReference type="AlphaFoldDB" id="A0A552U7R4"/>
<dbReference type="OrthoDB" id="9778250at2"/>
<keyword evidence="1" id="KW-0732">Signal</keyword>
<accession>A0A552U7R4</accession>
<sequence length="537" mass="56273">MSRSLLAAALIVAAPASAADTRAIEAHTRFLSDDRLEGRGMGVRGHEIAAAYIASQFAAIGLTPAGTDGWMQRITFQRRSQAAERETLTLARGAEAVFVNGPDLAVGPGTAAGPETIQGSLVFVGFGLDAPTLGIDDYAGLDVRGKIVVAISGAPLGLDSEVGASLAASKSEAAAKRGAIGLVQVRSAADVVRRPWDKIGPGARRPAFNWLNPDGSIDPSATALRFAATANDRLATALFDGAPTTFAAVRAEVSASPIARPKGFALAGTLRLDRATSLDRITSPNVIGVLPGSKPVLRDEVVLLTAHADHLGIRPHPSGDTIYNGAQDNATGVAMLIEAARDLAAGKRPARSVMFIATTGEEVGLQGADYFARHPTVALPRIVSEVDLDMPILTCSFGSIVPYGASHSTMGRDVAAVAAKMGVKISPDPQPIEAIFTRSDHYRLVRAGIPALFIKTGPLDDRGGNGCGAADKAFRATQYHEPSDDMSLPFDWQAAARFTDLNVALTRRIADAKHRPRWYAGDFFGETFAPGVAKAMK</sequence>
<dbReference type="GO" id="GO:0006508">
    <property type="term" value="P:proteolysis"/>
    <property type="evidence" value="ECO:0007669"/>
    <property type="project" value="InterPro"/>
</dbReference>
<feature type="signal peptide" evidence="1">
    <location>
        <begin position="1"/>
        <end position="18"/>
    </location>
</feature>
<dbReference type="PANTHER" id="PTHR12147">
    <property type="entry name" value="METALLOPEPTIDASE M28 FAMILY MEMBER"/>
    <property type="match status" value="1"/>
</dbReference>
<evidence type="ECO:0000256" key="1">
    <source>
        <dbReference type="SAM" id="SignalP"/>
    </source>
</evidence>
<dbReference type="SUPFAM" id="SSF53187">
    <property type="entry name" value="Zn-dependent exopeptidases"/>
    <property type="match status" value="1"/>
</dbReference>
<dbReference type="Gene3D" id="3.40.630.10">
    <property type="entry name" value="Zn peptidases"/>
    <property type="match status" value="2"/>
</dbReference>
<keyword evidence="4" id="KW-1185">Reference proteome</keyword>
<dbReference type="InterPro" id="IPR007484">
    <property type="entry name" value="Peptidase_M28"/>
</dbReference>
<organism evidence="3 4">
    <name type="scientific">Glacieibacterium frigidum</name>
    <dbReference type="NCBI Taxonomy" id="2593303"/>
    <lineage>
        <taxon>Bacteria</taxon>
        <taxon>Pseudomonadati</taxon>
        <taxon>Pseudomonadota</taxon>
        <taxon>Alphaproteobacteria</taxon>
        <taxon>Sphingomonadales</taxon>
        <taxon>Sphingosinicellaceae</taxon>
        <taxon>Glacieibacterium</taxon>
    </lineage>
</organism>
<dbReference type="Pfam" id="PF04389">
    <property type="entry name" value="Peptidase_M28"/>
    <property type="match status" value="1"/>
</dbReference>
<dbReference type="InterPro" id="IPR045175">
    <property type="entry name" value="M28_fam"/>
</dbReference>
<keyword evidence="3" id="KW-0378">Hydrolase</keyword>
<evidence type="ECO:0000313" key="4">
    <source>
        <dbReference type="Proteomes" id="UP000317894"/>
    </source>
</evidence>
<evidence type="ECO:0000259" key="2">
    <source>
        <dbReference type="Pfam" id="PF04389"/>
    </source>
</evidence>
<feature type="chain" id="PRO_5022238685" evidence="1">
    <location>
        <begin position="19"/>
        <end position="537"/>
    </location>
</feature>
<reference evidence="3 4" key="1">
    <citation type="submission" date="2019-07" db="EMBL/GenBank/DDBJ databases">
        <title>Novel species isolated from glacier.</title>
        <authorList>
            <person name="Liu Q."/>
            <person name="Xin Y.-H."/>
        </authorList>
    </citation>
    <scope>NUCLEOTIDE SEQUENCE [LARGE SCALE GENOMIC DNA]</scope>
    <source>
        <strain evidence="3 4">LB1R16</strain>
    </source>
</reference>
<dbReference type="InterPro" id="IPR046450">
    <property type="entry name" value="PA_dom_sf"/>
</dbReference>
<dbReference type="PANTHER" id="PTHR12147:SF26">
    <property type="entry name" value="PEPTIDASE M28 DOMAIN-CONTAINING PROTEIN"/>
    <property type="match status" value="1"/>
</dbReference>
<dbReference type="EMBL" id="VJWA01000002">
    <property type="protein sequence ID" value="TRW14258.1"/>
    <property type="molecule type" value="Genomic_DNA"/>
</dbReference>
<dbReference type="Gene3D" id="3.50.30.30">
    <property type="match status" value="1"/>
</dbReference>
<dbReference type="GO" id="GO:0008235">
    <property type="term" value="F:metalloexopeptidase activity"/>
    <property type="evidence" value="ECO:0007669"/>
    <property type="project" value="InterPro"/>
</dbReference>
<name>A0A552U7R4_9SPHN</name>
<gene>
    <name evidence="3" type="ORF">FMM06_11110</name>
</gene>
<feature type="domain" description="Peptidase M28" evidence="2">
    <location>
        <begin position="285"/>
        <end position="504"/>
    </location>
</feature>
<protein>
    <submittedName>
        <fullName evidence="3">M20/M25/M40 family metallo-hydrolase</fullName>
    </submittedName>
</protein>
<proteinExistence type="predicted"/>
<comment type="caution">
    <text evidence="3">The sequence shown here is derived from an EMBL/GenBank/DDBJ whole genome shotgun (WGS) entry which is preliminary data.</text>
</comment>
<evidence type="ECO:0000313" key="3">
    <source>
        <dbReference type="EMBL" id="TRW14258.1"/>
    </source>
</evidence>